<evidence type="ECO:0000259" key="15">
    <source>
        <dbReference type="PROSITE" id="PS50805"/>
    </source>
</evidence>
<name>A0A8C8UE20_PERMB</name>
<feature type="domain" description="C2H2-type" evidence="14">
    <location>
        <begin position="330"/>
        <end position="352"/>
    </location>
</feature>
<keyword evidence="6 12" id="KW-0863">Zinc-finger</keyword>
<evidence type="ECO:0000256" key="5">
    <source>
        <dbReference type="ARBA" id="ARBA00022737"/>
    </source>
</evidence>
<feature type="domain" description="C2H2-type" evidence="14">
    <location>
        <begin position="274"/>
        <end position="301"/>
    </location>
</feature>
<dbReference type="GO" id="GO:0008270">
    <property type="term" value="F:zinc ion binding"/>
    <property type="evidence" value="ECO:0007669"/>
    <property type="project" value="UniProtKB-KW"/>
</dbReference>
<sequence length="408" mass="46396">MSLGDTNAIACCSQLQVISQFPLGSVTPSNGEGDCVAFKDVAIYFSEEEWTLLDDSQRFLYCRVMMEIFVMVTSLGLVPSEICGITHLESSGDPFTHALRFLTPGMWTGTWRVDGETSPIEQSTSAEQGIHTAMLKQQKLTCEKISQSTNDVVDFQESSNLLESPMTPSARQPHRSSENAESIHTKKRNYKCTECGKAFSYKFRLIRHQKIHTGERPFKCSQCGKSFRQNAHLVVHLSTHTGEKRFQCTKCGRAFNYKSSLTHHLNAHNGKMPYKCSQCGKLYRNKSSLICHYRVHTGEKPFVCSKCGESYRNRISLVSHYRLHTGEKPFQCSECGKRFIQNCHLVKHQRVHNTSFVCSECGSAFTSGYSLLRHERVHTATKQYKCKECDKVYCYSSGLYKHQKVHSR</sequence>
<protein>
    <submittedName>
        <fullName evidence="16">Uncharacterized protein</fullName>
    </submittedName>
</protein>
<evidence type="ECO:0000256" key="4">
    <source>
        <dbReference type="ARBA" id="ARBA00022723"/>
    </source>
</evidence>
<dbReference type="Gene3D" id="3.30.160.60">
    <property type="entry name" value="Classic Zinc Finger"/>
    <property type="match status" value="8"/>
</dbReference>
<comment type="similarity">
    <text evidence="3">Belongs to the krueppel C2H2-type zinc-finger protein family.</text>
</comment>
<dbReference type="PANTHER" id="PTHR24399:SF54">
    <property type="entry name" value="GASTRULA ZINC FINGER PROTEIN XLCGF26.1-LIKE-RELATED"/>
    <property type="match status" value="1"/>
</dbReference>
<feature type="domain" description="C2H2-type" evidence="14">
    <location>
        <begin position="302"/>
        <end position="329"/>
    </location>
</feature>
<dbReference type="Ensembl" id="ENSPEMT00000035866.1">
    <property type="protein sequence ID" value="ENSPEMP00000034021.1"/>
    <property type="gene ID" value="ENSPEMG00000029622.1"/>
</dbReference>
<dbReference type="PROSITE" id="PS00028">
    <property type="entry name" value="ZINC_FINGER_C2H2_1"/>
    <property type="match status" value="8"/>
</dbReference>
<evidence type="ECO:0000313" key="17">
    <source>
        <dbReference type="Proteomes" id="UP000694547"/>
    </source>
</evidence>
<reference evidence="16" key="2">
    <citation type="submission" date="2025-08" db="UniProtKB">
        <authorList>
            <consortium name="Ensembl"/>
        </authorList>
    </citation>
    <scope>IDENTIFICATION</scope>
</reference>
<proteinExistence type="inferred from homology"/>
<feature type="domain" description="C2H2-type" evidence="14">
    <location>
        <begin position="190"/>
        <end position="217"/>
    </location>
</feature>
<dbReference type="SUPFAM" id="SSF109640">
    <property type="entry name" value="KRAB domain (Kruppel-associated box)"/>
    <property type="match status" value="1"/>
</dbReference>
<dbReference type="FunFam" id="3.30.160.60:FF:000446">
    <property type="entry name" value="Zinc finger protein"/>
    <property type="match status" value="1"/>
</dbReference>
<dbReference type="InterPro" id="IPR036236">
    <property type="entry name" value="Znf_C2H2_sf"/>
</dbReference>
<dbReference type="InterPro" id="IPR001909">
    <property type="entry name" value="KRAB"/>
</dbReference>
<dbReference type="Pfam" id="PF01352">
    <property type="entry name" value="KRAB"/>
    <property type="match status" value="1"/>
</dbReference>
<evidence type="ECO:0000256" key="2">
    <source>
        <dbReference type="ARBA" id="ARBA00004123"/>
    </source>
</evidence>
<dbReference type="PROSITE" id="PS50157">
    <property type="entry name" value="ZINC_FINGER_C2H2_2"/>
    <property type="match status" value="8"/>
</dbReference>
<dbReference type="GO" id="GO:0001227">
    <property type="term" value="F:DNA-binding transcription repressor activity, RNA polymerase II-specific"/>
    <property type="evidence" value="ECO:0007669"/>
    <property type="project" value="TreeGrafter"/>
</dbReference>
<evidence type="ECO:0000256" key="7">
    <source>
        <dbReference type="ARBA" id="ARBA00022833"/>
    </source>
</evidence>
<dbReference type="GO" id="GO:0000978">
    <property type="term" value="F:RNA polymerase II cis-regulatory region sequence-specific DNA binding"/>
    <property type="evidence" value="ECO:0007669"/>
    <property type="project" value="TreeGrafter"/>
</dbReference>
<evidence type="ECO:0000256" key="11">
    <source>
        <dbReference type="ARBA" id="ARBA00023242"/>
    </source>
</evidence>
<dbReference type="Proteomes" id="UP000694547">
    <property type="component" value="Chromosome 1"/>
</dbReference>
<dbReference type="SUPFAM" id="SSF57667">
    <property type="entry name" value="beta-beta-alpha zinc fingers"/>
    <property type="match status" value="5"/>
</dbReference>
<dbReference type="FunFam" id="3.30.160.60:FF:000024">
    <property type="entry name" value="zinc finger protein 140 isoform X1"/>
    <property type="match status" value="1"/>
</dbReference>
<dbReference type="Pfam" id="PF00096">
    <property type="entry name" value="zf-C2H2"/>
    <property type="match status" value="8"/>
</dbReference>
<dbReference type="GO" id="GO:0005654">
    <property type="term" value="C:nucleoplasm"/>
    <property type="evidence" value="ECO:0007669"/>
    <property type="project" value="TreeGrafter"/>
</dbReference>
<keyword evidence="4" id="KW-0479">Metal-binding</keyword>
<dbReference type="SMART" id="SM00349">
    <property type="entry name" value="KRAB"/>
    <property type="match status" value="1"/>
</dbReference>
<evidence type="ECO:0000256" key="9">
    <source>
        <dbReference type="ARBA" id="ARBA00023125"/>
    </source>
</evidence>
<dbReference type="FunFam" id="3.30.160.60:FF:000097">
    <property type="entry name" value="Zinc finger protein"/>
    <property type="match status" value="1"/>
</dbReference>
<keyword evidence="9" id="KW-0238">DNA-binding</keyword>
<feature type="domain" description="C2H2-type" evidence="14">
    <location>
        <begin position="246"/>
        <end position="273"/>
    </location>
</feature>
<dbReference type="FunFam" id="3.30.160.60:FF:000295">
    <property type="entry name" value="zinc finger protein 19"/>
    <property type="match status" value="1"/>
</dbReference>
<evidence type="ECO:0000256" key="6">
    <source>
        <dbReference type="ARBA" id="ARBA00022771"/>
    </source>
</evidence>
<evidence type="ECO:0000256" key="10">
    <source>
        <dbReference type="ARBA" id="ARBA00023163"/>
    </source>
</evidence>
<feature type="domain" description="KRAB" evidence="15">
    <location>
        <begin position="36"/>
        <end position="107"/>
    </location>
</feature>
<comment type="function">
    <text evidence="1">May be involved in transcriptional regulation.</text>
</comment>
<dbReference type="FunFam" id="3.30.160.60:FF:002090">
    <property type="entry name" value="Zinc finger protein 473"/>
    <property type="match status" value="1"/>
</dbReference>
<feature type="domain" description="C2H2-type" evidence="14">
    <location>
        <begin position="384"/>
        <end position="408"/>
    </location>
</feature>
<evidence type="ECO:0000259" key="14">
    <source>
        <dbReference type="PROSITE" id="PS50157"/>
    </source>
</evidence>
<dbReference type="GO" id="GO:0002682">
    <property type="term" value="P:regulation of immune system process"/>
    <property type="evidence" value="ECO:0007669"/>
    <property type="project" value="TreeGrafter"/>
</dbReference>
<evidence type="ECO:0000256" key="8">
    <source>
        <dbReference type="ARBA" id="ARBA00023015"/>
    </source>
</evidence>
<dbReference type="GO" id="GO:0001817">
    <property type="term" value="P:regulation of cytokine production"/>
    <property type="evidence" value="ECO:0007669"/>
    <property type="project" value="TreeGrafter"/>
</dbReference>
<keyword evidence="11" id="KW-0539">Nucleus</keyword>
<dbReference type="InterPro" id="IPR013087">
    <property type="entry name" value="Znf_C2H2_type"/>
</dbReference>
<dbReference type="CDD" id="cd07765">
    <property type="entry name" value="KRAB_A-box"/>
    <property type="match status" value="1"/>
</dbReference>
<comment type="subcellular location">
    <subcellularLocation>
        <location evidence="2">Nucleus</location>
    </subcellularLocation>
</comment>
<dbReference type="PROSITE" id="PS50805">
    <property type="entry name" value="KRAB"/>
    <property type="match status" value="1"/>
</dbReference>
<evidence type="ECO:0000256" key="13">
    <source>
        <dbReference type="SAM" id="MobiDB-lite"/>
    </source>
</evidence>
<reference evidence="16" key="3">
    <citation type="submission" date="2025-09" db="UniProtKB">
        <authorList>
            <consortium name="Ensembl"/>
        </authorList>
    </citation>
    <scope>IDENTIFICATION</scope>
</reference>
<evidence type="ECO:0000256" key="3">
    <source>
        <dbReference type="ARBA" id="ARBA00006991"/>
    </source>
</evidence>
<dbReference type="Gene3D" id="6.10.140.140">
    <property type="match status" value="1"/>
</dbReference>
<dbReference type="PANTHER" id="PTHR24399">
    <property type="entry name" value="ZINC FINGER AND BTB DOMAIN-CONTAINING"/>
    <property type="match status" value="1"/>
</dbReference>
<keyword evidence="5" id="KW-0677">Repeat</keyword>
<evidence type="ECO:0000256" key="1">
    <source>
        <dbReference type="ARBA" id="ARBA00003767"/>
    </source>
</evidence>
<organism evidence="16 17">
    <name type="scientific">Peromyscus maniculatus bairdii</name>
    <name type="common">Prairie deer mouse</name>
    <dbReference type="NCBI Taxonomy" id="230844"/>
    <lineage>
        <taxon>Eukaryota</taxon>
        <taxon>Metazoa</taxon>
        <taxon>Chordata</taxon>
        <taxon>Craniata</taxon>
        <taxon>Vertebrata</taxon>
        <taxon>Euteleostomi</taxon>
        <taxon>Mammalia</taxon>
        <taxon>Eutheria</taxon>
        <taxon>Euarchontoglires</taxon>
        <taxon>Glires</taxon>
        <taxon>Rodentia</taxon>
        <taxon>Myomorpha</taxon>
        <taxon>Muroidea</taxon>
        <taxon>Cricetidae</taxon>
        <taxon>Neotominae</taxon>
        <taxon>Peromyscus</taxon>
    </lineage>
</organism>
<dbReference type="FunFam" id="3.30.160.60:FF:002343">
    <property type="entry name" value="Zinc finger protein 33A"/>
    <property type="match status" value="1"/>
</dbReference>
<keyword evidence="17" id="KW-1185">Reference proteome</keyword>
<dbReference type="GeneTree" id="ENSGT01150000286944"/>
<dbReference type="AlphaFoldDB" id="A0A8C8UE20"/>
<evidence type="ECO:0000313" key="16">
    <source>
        <dbReference type="Ensembl" id="ENSPEMP00000034021.1"/>
    </source>
</evidence>
<dbReference type="InterPro" id="IPR036051">
    <property type="entry name" value="KRAB_dom_sf"/>
</dbReference>
<reference evidence="16 17" key="1">
    <citation type="submission" date="2018-10" db="EMBL/GenBank/DDBJ databases">
        <title>Improved assembly of the deer mouse Peromyscus maniculatus genome.</title>
        <authorList>
            <person name="Lassance J.-M."/>
            <person name="Hoekstra H.E."/>
        </authorList>
    </citation>
    <scope>NUCLEOTIDE SEQUENCE [LARGE SCALE GENOMIC DNA]</scope>
</reference>
<evidence type="ECO:0000256" key="12">
    <source>
        <dbReference type="PROSITE-ProRule" id="PRU00042"/>
    </source>
</evidence>
<dbReference type="FunFam" id="3.30.160.60:FF:001270">
    <property type="entry name" value="zinc finger protein 583 isoform X1"/>
    <property type="match status" value="1"/>
</dbReference>
<keyword evidence="7" id="KW-0862">Zinc</keyword>
<feature type="domain" description="C2H2-type" evidence="14">
    <location>
        <begin position="218"/>
        <end position="245"/>
    </location>
</feature>
<feature type="region of interest" description="Disordered" evidence="13">
    <location>
        <begin position="162"/>
        <end position="183"/>
    </location>
</feature>
<accession>A0A8C8UE20</accession>
<dbReference type="SMART" id="SM00355">
    <property type="entry name" value="ZnF_C2H2"/>
    <property type="match status" value="8"/>
</dbReference>
<feature type="domain" description="C2H2-type" evidence="14">
    <location>
        <begin position="356"/>
        <end position="383"/>
    </location>
</feature>
<keyword evidence="10" id="KW-0804">Transcription</keyword>
<keyword evidence="8" id="KW-0805">Transcription regulation</keyword>